<evidence type="ECO:0000313" key="19">
    <source>
        <dbReference type="EMBL" id="KAL3406976.1"/>
    </source>
</evidence>
<evidence type="ECO:0000256" key="11">
    <source>
        <dbReference type="ARBA" id="ARBA00023053"/>
    </source>
</evidence>
<keyword evidence="4" id="KW-1003">Cell membrane</keyword>
<evidence type="ECO:0000256" key="6">
    <source>
        <dbReference type="ARBA" id="ARBA00022607"/>
    </source>
</evidence>
<evidence type="ECO:0000256" key="3">
    <source>
        <dbReference type="ARBA" id="ARBA00022448"/>
    </source>
</evidence>
<name>A0ABD2XQF1_9HYME</name>
<keyword evidence="13 18" id="KW-0472">Membrane</keyword>
<evidence type="ECO:0000256" key="4">
    <source>
        <dbReference type="ARBA" id="ARBA00022475"/>
    </source>
</evidence>
<keyword evidence="11" id="KW-0915">Sodium</keyword>
<dbReference type="PANTHER" id="PTHR11523:SF46">
    <property type="entry name" value="SODIUM_POTASSIUM-TRANSPORTING ATPASE SUBUNIT BETA-2"/>
    <property type="match status" value="1"/>
</dbReference>
<evidence type="ECO:0000256" key="7">
    <source>
        <dbReference type="ARBA" id="ARBA00022692"/>
    </source>
</evidence>
<protein>
    <recommendedName>
        <fullName evidence="21">Sodium/potassium-transporting ATPase subunit beta-2</fullName>
    </recommendedName>
</protein>
<evidence type="ECO:0000256" key="5">
    <source>
        <dbReference type="ARBA" id="ARBA00022538"/>
    </source>
</evidence>
<dbReference type="FunFam" id="2.60.40.1660:FF:000004">
    <property type="entry name" value="sodium/potassium-transporting ATPase subunit beta-2"/>
    <property type="match status" value="1"/>
</dbReference>
<keyword evidence="16" id="KW-0739">Sodium transport</keyword>
<keyword evidence="10 18" id="KW-1133">Transmembrane helix</keyword>
<evidence type="ECO:0000256" key="15">
    <source>
        <dbReference type="ARBA" id="ARBA00023180"/>
    </source>
</evidence>
<comment type="similarity">
    <text evidence="2">Belongs to the X(+)/potassium ATPases subunit beta family.</text>
</comment>
<comment type="caution">
    <text evidence="19">The sequence shown here is derived from an EMBL/GenBank/DDBJ whole genome shotgun (WGS) entry which is preliminary data.</text>
</comment>
<organism evidence="19 20">
    <name type="scientific">Trichogramma kaykai</name>
    <dbReference type="NCBI Taxonomy" id="54128"/>
    <lineage>
        <taxon>Eukaryota</taxon>
        <taxon>Metazoa</taxon>
        <taxon>Ecdysozoa</taxon>
        <taxon>Arthropoda</taxon>
        <taxon>Hexapoda</taxon>
        <taxon>Insecta</taxon>
        <taxon>Pterygota</taxon>
        <taxon>Neoptera</taxon>
        <taxon>Endopterygota</taxon>
        <taxon>Hymenoptera</taxon>
        <taxon>Apocrita</taxon>
        <taxon>Proctotrupomorpha</taxon>
        <taxon>Chalcidoidea</taxon>
        <taxon>Trichogrammatidae</taxon>
        <taxon>Trichogramma</taxon>
    </lineage>
</organism>
<evidence type="ECO:0000256" key="13">
    <source>
        <dbReference type="ARBA" id="ARBA00023136"/>
    </source>
</evidence>
<evidence type="ECO:0008006" key="21">
    <source>
        <dbReference type="Google" id="ProtNLM"/>
    </source>
</evidence>
<keyword evidence="6" id="KW-0740">Sodium/potassium transport</keyword>
<dbReference type="PANTHER" id="PTHR11523">
    <property type="entry name" value="SODIUM/POTASSIUM-DEPENDENT ATPASE BETA SUBUNIT"/>
    <property type="match status" value="1"/>
</dbReference>
<dbReference type="EMBL" id="JBJJXI010000018">
    <property type="protein sequence ID" value="KAL3406976.1"/>
    <property type="molecule type" value="Genomic_DNA"/>
</dbReference>
<dbReference type="GO" id="GO:0006813">
    <property type="term" value="P:potassium ion transport"/>
    <property type="evidence" value="ECO:0007669"/>
    <property type="project" value="UniProtKB-KW"/>
</dbReference>
<dbReference type="Pfam" id="PF00287">
    <property type="entry name" value="Na_K-ATPase"/>
    <property type="match status" value="1"/>
</dbReference>
<evidence type="ECO:0000256" key="18">
    <source>
        <dbReference type="SAM" id="Phobius"/>
    </source>
</evidence>
<dbReference type="Gene3D" id="2.60.40.1660">
    <property type="entry name" value="Na, k-atpase alpha subunit"/>
    <property type="match status" value="1"/>
</dbReference>
<dbReference type="InterPro" id="IPR000402">
    <property type="entry name" value="Na/K_ATPase_sub_beta"/>
</dbReference>
<keyword evidence="9" id="KW-0735">Signal-anchor</keyword>
<evidence type="ECO:0000256" key="2">
    <source>
        <dbReference type="ARBA" id="ARBA00005876"/>
    </source>
</evidence>
<dbReference type="Proteomes" id="UP001627154">
    <property type="component" value="Unassembled WGS sequence"/>
</dbReference>
<keyword evidence="12" id="KW-0406">Ion transport</keyword>
<evidence type="ECO:0000256" key="10">
    <source>
        <dbReference type="ARBA" id="ARBA00022989"/>
    </source>
</evidence>
<keyword evidence="8" id="KW-0630">Potassium</keyword>
<keyword evidence="5" id="KW-0633">Potassium transport</keyword>
<dbReference type="GO" id="GO:0001671">
    <property type="term" value="F:ATPase activator activity"/>
    <property type="evidence" value="ECO:0007669"/>
    <property type="project" value="UniProtKB-ARBA"/>
</dbReference>
<keyword evidence="15" id="KW-0325">Glycoprotein</keyword>
<sequence>MSSSITSFKKGKKTSTNTYEFDQYYRQPDERTGWKMVQDWLYNPRKGTVFGHTKKRWGIVGLFYLVFYSVLALLCGVCYCGLMASIDRHRPTYTLRDSIIGTNPGLGFRPMPRDAEQRSLLWYASDNSTAIREYVDSLDNFLEKYHNKSMLPFEGRTQMICDYQRPPEPNKVCAVDINDWGPCSRANSYGFNNSSPCIFIKLNRIYDWQPEFYNNASELPEDMPEDLKEHIKKAPKEQLNTIWVSCAGEKQVDKEHIGEIEYYPKSRGFPGYYYPYVNDDEYLSPLVAVHFKRPKNDEIIYIECRAWAKNIKYESKRNEKVGAVHFELQIDNKA</sequence>
<comment type="function">
    <text evidence="17">This is the non-catalytic component of the active enzyme, which catalyzes the hydrolysis of ATP coupled with the exchange of Na(+) and K(+) ions across the plasma membrane. The beta subunit regulates, through assembly of alpha/beta heterodimers, the number of sodium pumps transported to the plasma membrane.</text>
</comment>
<evidence type="ECO:0000313" key="20">
    <source>
        <dbReference type="Proteomes" id="UP001627154"/>
    </source>
</evidence>
<dbReference type="GO" id="GO:0005890">
    <property type="term" value="C:sodium:potassium-exchanging ATPase complex"/>
    <property type="evidence" value="ECO:0007669"/>
    <property type="project" value="UniProtKB-ARBA"/>
</dbReference>
<keyword evidence="3" id="KW-0813">Transport</keyword>
<evidence type="ECO:0000256" key="17">
    <source>
        <dbReference type="ARBA" id="ARBA00025540"/>
    </source>
</evidence>
<feature type="transmembrane region" description="Helical" evidence="18">
    <location>
        <begin position="62"/>
        <end position="86"/>
    </location>
</feature>
<reference evidence="19 20" key="1">
    <citation type="journal article" date="2024" name="bioRxiv">
        <title>A reference genome for Trichogramma kaykai: A tiny desert-dwelling parasitoid wasp with competing sex-ratio distorters.</title>
        <authorList>
            <person name="Culotta J."/>
            <person name="Lindsey A.R."/>
        </authorList>
    </citation>
    <scope>NUCLEOTIDE SEQUENCE [LARGE SCALE GENOMIC DNA]</scope>
    <source>
        <strain evidence="19 20">KSX58</strain>
    </source>
</reference>
<dbReference type="AlphaFoldDB" id="A0ABD2XQF1"/>
<evidence type="ECO:0000256" key="14">
    <source>
        <dbReference type="ARBA" id="ARBA00023157"/>
    </source>
</evidence>
<dbReference type="GO" id="GO:0006814">
    <property type="term" value="P:sodium ion transport"/>
    <property type="evidence" value="ECO:0007669"/>
    <property type="project" value="UniProtKB-KW"/>
</dbReference>
<evidence type="ECO:0000256" key="12">
    <source>
        <dbReference type="ARBA" id="ARBA00023065"/>
    </source>
</evidence>
<keyword evidence="14" id="KW-1015">Disulfide bond</keyword>
<keyword evidence="20" id="KW-1185">Reference proteome</keyword>
<evidence type="ECO:0000256" key="9">
    <source>
        <dbReference type="ARBA" id="ARBA00022968"/>
    </source>
</evidence>
<comment type="subcellular location">
    <subcellularLocation>
        <location evidence="1">Cell membrane</location>
        <topology evidence="1">Single-pass type II membrane protein</topology>
    </subcellularLocation>
</comment>
<keyword evidence="7 18" id="KW-0812">Transmembrane</keyword>
<dbReference type="InterPro" id="IPR038702">
    <property type="entry name" value="Na/K_ATPase_sub_beta_sf"/>
</dbReference>
<proteinExistence type="inferred from homology"/>
<accession>A0ABD2XQF1</accession>
<evidence type="ECO:0000256" key="16">
    <source>
        <dbReference type="ARBA" id="ARBA00023201"/>
    </source>
</evidence>
<evidence type="ECO:0000256" key="8">
    <source>
        <dbReference type="ARBA" id="ARBA00022958"/>
    </source>
</evidence>
<gene>
    <name evidence="19" type="ORF">TKK_001074</name>
</gene>
<evidence type="ECO:0000256" key="1">
    <source>
        <dbReference type="ARBA" id="ARBA00004401"/>
    </source>
</evidence>